<evidence type="ECO:0000313" key="2">
    <source>
        <dbReference type="Proteomes" id="UP001497516"/>
    </source>
</evidence>
<protein>
    <submittedName>
        <fullName evidence="1">Uncharacterized protein</fullName>
    </submittedName>
</protein>
<keyword evidence="2" id="KW-1185">Reference proteome</keyword>
<name>A0AAV2CIC5_9ROSI</name>
<organism evidence="1 2">
    <name type="scientific">Linum trigynum</name>
    <dbReference type="NCBI Taxonomy" id="586398"/>
    <lineage>
        <taxon>Eukaryota</taxon>
        <taxon>Viridiplantae</taxon>
        <taxon>Streptophyta</taxon>
        <taxon>Embryophyta</taxon>
        <taxon>Tracheophyta</taxon>
        <taxon>Spermatophyta</taxon>
        <taxon>Magnoliopsida</taxon>
        <taxon>eudicotyledons</taxon>
        <taxon>Gunneridae</taxon>
        <taxon>Pentapetalae</taxon>
        <taxon>rosids</taxon>
        <taxon>fabids</taxon>
        <taxon>Malpighiales</taxon>
        <taxon>Linaceae</taxon>
        <taxon>Linum</taxon>
    </lineage>
</organism>
<proteinExistence type="predicted"/>
<dbReference type="EMBL" id="OZ034813">
    <property type="protein sequence ID" value="CAL1356182.1"/>
    <property type="molecule type" value="Genomic_DNA"/>
</dbReference>
<gene>
    <name evidence="1" type="ORF">LTRI10_LOCUS3898</name>
</gene>
<dbReference type="AlphaFoldDB" id="A0AAV2CIC5"/>
<sequence>MLESNGVSTGEFKVFRVIPQQNHEIQTDVSHASHGNMDRSQISLPFQSDDNQSGTILASTPLKLTAGHDPPHQGERKSFCLSGPLFVENTKPTFHISQLDERSLSQPHGGLSINEKLQVLEICVLGAIRKGSSSVSFNDNSQGCF</sequence>
<reference evidence="1 2" key="1">
    <citation type="submission" date="2024-04" db="EMBL/GenBank/DDBJ databases">
        <authorList>
            <person name="Fracassetti M."/>
        </authorList>
    </citation>
    <scope>NUCLEOTIDE SEQUENCE [LARGE SCALE GENOMIC DNA]</scope>
</reference>
<dbReference type="Proteomes" id="UP001497516">
    <property type="component" value="Chromosome 1"/>
</dbReference>
<accession>A0AAV2CIC5</accession>
<evidence type="ECO:0000313" key="1">
    <source>
        <dbReference type="EMBL" id="CAL1356182.1"/>
    </source>
</evidence>